<accession>A0A1G8FLY5</accession>
<reference evidence="1 2" key="1">
    <citation type="submission" date="2016-10" db="EMBL/GenBank/DDBJ databases">
        <authorList>
            <person name="de Groot N.N."/>
        </authorList>
    </citation>
    <scope>NUCLEOTIDE SEQUENCE [LARGE SCALE GENOMIC DNA]</scope>
    <source>
        <strain evidence="1 2">LMG 2247</strain>
    </source>
</reference>
<protein>
    <submittedName>
        <fullName evidence="1">Uncharacterized protein</fullName>
    </submittedName>
</protein>
<proteinExistence type="predicted"/>
<sequence>MIRDYLAGAGFALLDREWCGVRDQCRFRCGNKHVSSQTGASLMRLVRGERGPLVCRRCWIDHTLVRLHDIARQVGAQCLSKRYRVRTAPYRFVCAVGHKFATTGAFVLEGQSNFECPNSTLLVRPFSAARWGQPKRRFSTENRPLNGQPASPMPRWRPRCLNWLGASFRLWASVRVRRELLAVSRLVDDTDAEVAAGAPLCLLSKKKNYAQTTRGPLLR</sequence>
<dbReference type="EMBL" id="FNCJ01000013">
    <property type="protein sequence ID" value="SDH83150.1"/>
    <property type="molecule type" value="Genomic_DNA"/>
</dbReference>
<dbReference type="AlphaFoldDB" id="A0A1G8FLY5"/>
<organism evidence="1 2">
    <name type="scientific">Paraburkholderia phenazinium</name>
    <dbReference type="NCBI Taxonomy" id="60549"/>
    <lineage>
        <taxon>Bacteria</taxon>
        <taxon>Pseudomonadati</taxon>
        <taxon>Pseudomonadota</taxon>
        <taxon>Betaproteobacteria</taxon>
        <taxon>Burkholderiales</taxon>
        <taxon>Burkholderiaceae</taxon>
        <taxon>Paraburkholderia</taxon>
    </lineage>
</organism>
<gene>
    <name evidence="1" type="ORF">SAMN05216466_113243</name>
</gene>
<evidence type="ECO:0000313" key="1">
    <source>
        <dbReference type="EMBL" id="SDH83150.1"/>
    </source>
</evidence>
<evidence type="ECO:0000313" key="2">
    <source>
        <dbReference type="Proteomes" id="UP000199706"/>
    </source>
</evidence>
<name>A0A1G8FLY5_9BURK</name>
<dbReference type="Proteomes" id="UP000199706">
    <property type="component" value="Unassembled WGS sequence"/>
</dbReference>